<dbReference type="GO" id="GO:1901678">
    <property type="term" value="P:iron coordination entity transport"/>
    <property type="evidence" value="ECO:0007669"/>
    <property type="project" value="UniProtKB-ARBA"/>
</dbReference>
<evidence type="ECO:0000256" key="4">
    <source>
        <dbReference type="ARBA" id="ARBA00022729"/>
    </source>
</evidence>
<feature type="compositionally biased region" description="Polar residues" evidence="5">
    <location>
        <begin position="30"/>
        <end position="40"/>
    </location>
</feature>
<dbReference type="AlphaFoldDB" id="A0A2W0CS85"/>
<evidence type="ECO:0000313" key="8">
    <source>
        <dbReference type="Proteomes" id="UP000247459"/>
    </source>
</evidence>
<evidence type="ECO:0000256" key="5">
    <source>
        <dbReference type="SAM" id="MobiDB-lite"/>
    </source>
</evidence>
<feature type="compositionally biased region" description="Low complexity" evidence="5">
    <location>
        <begin position="41"/>
        <end position="57"/>
    </location>
</feature>
<dbReference type="PROSITE" id="PS50983">
    <property type="entry name" value="FE_B12_PBP"/>
    <property type="match status" value="1"/>
</dbReference>
<protein>
    <submittedName>
        <fullName evidence="7">Ferrichrome-binding protein</fullName>
    </submittedName>
</protein>
<keyword evidence="4" id="KW-0732">Signal</keyword>
<comment type="subcellular location">
    <subcellularLocation>
        <location evidence="1">Cell envelope</location>
    </subcellularLocation>
</comment>
<dbReference type="Pfam" id="PF01497">
    <property type="entry name" value="Peripla_BP_2"/>
    <property type="match status" value="1"/>
</dbReference>
<evidence type="ECO:0000256" key="3">
    <source>
        <dbReference type="ARBA" id="ARBA00022448"/>
    </source>
</evidence>
<dbReference type="PROSITE" id="PS51257">
    <property type="entry name" value="PROKAR_LIPOPROTEIN"/>
    <property type="match status" value="1"/>
</dbReference>
<evidence type="ECO:0000259" key="6">
    <source>
        <dbReference type="PROSITE" id="PS50983"/>
    </source>
</evidence>
<dbReference type="PANTHER" id="PTHR30532">
    <property type="entry name" value="IRON III DICITRATE-BINDING PERIPLASMIC PROTEIN"/>
    <property type="match status" value="1"/>
</dbReference>
<dbReference type="PANTHER" id="PTHR30532:SF29">
    <property type="entry name" value="FE(3+) DICITRATE-BINDING PERIPLASMIC PROTEIN"/>
    <property type="match status" value="1"/>
</dbReference>
<dbReference type="GO" id="GO:0030288">
    <property type="term" value="C:outer membrane-bounded periplasmic space"/>
    <property type="evidence" value="ECO:0007669"/>
    <property type="project" value="TreeGrafter"/>
</dbReference>
<dbReference type="EMBL" id="PRLG01000029">
    <property type="protein sequence ID" value="PYY26571.1"/>
    <property type="molecule type" value="Genomic_DNA"/>
</dbReference>
<dbReference type="Proteomes" id="UP000247459">
    <property type="component" value="Unassembled WGS sequence"/>
</dbReference>
<accession>A0A2W0CS85</accession>
<feature type="domain" description="Fe/B12 periplasmic-binding" evidence="6">
    <location>
        <begin position="61"/>
        <end position="335"/>
    </location>
</feature>
<evidence type="ECO:0000256" key="1">
    <source>
        <dbReference type="ARBA" id="ARBA00004196"/>
    </source>
</evidence>
<gene>
    <name evidence="7" type="ORF">PIL02S_05981</name>
</gene>
<evidence type="ECO:0000256" key="2">
    <source>
        <dbReference type="ARBA" id="ARBA00008814"/>
    </source>
</evidence>
<reference evidence="7 8" key="1">
    <citation type="submission" date="2018-01" db="EMBL/GenBank/DDBJ databases">
        <title>Genome sequence of the PGP bacterium Paenibacillus illinoisensis E3.</title>
        <authorList>
            <person name="Rolli E."/>
            <person name="Marasco R."/>
            <person name="Bessem C."/>
            <person name="Michoud G."/>
            <person name="Gaiarsa S."/>
            <person name="Borin S."/>
            <person name="Daffonchio D."/>
        </authorList>
    </citation>
    <scope>NUCLEOTIDE SEQUENCE [LARGE SCALE GENOMIC DNA]</scope>
    <source>
        <strain evidence="7 8">E3</strain>
    </source>
</reference>
<keyword evidence="3" id="KW-0813">Transport</keyword>
<evidence type="ECO:0000313" key="7">
    <source>
        <dbReference type="EMBL" id="PYY26571.1"/>
    </source>
</evidence>
<dbReference type="Gene3D" id="3.40.50.1980">
    <property type="entry name" value="Nitrogenase molybdenum iron protein domain"/>
    <property type="match status" value="2"/>
</dbReference>
<sequence>MASLSKGIKGWGITVLVIAVFIAGCSSNSGATEEQAQSPVTENTTAGSSNSSESSQEAETRVVQDEFGDVTIPVRPQRIAGIYVEDYLKALDITPVVQWYNPMWGVQEYLDLDVPQFDITGSIEALLQYNPDLIIVDGGADREQYEMYSKVAPTYRLPEGILQDSNQILTTIAEVVGKPDKGKEVVAAYEAKIADAKAKLQEAVGDETVAVVRLNISNNTLALFGVKNRLTGFIYSELGLTPHPLVGSMEEYQEVLSEEAIPELDADHIIVFPSNGEWSSPENKEALKLLDSKLWKSLPAVKNNQVYMMERSYWQSGAITANSMKIDDLLEKMTP</sequence>
<name>A0A2W0CS85_9BACL</name>
<dbReference type="SUPFAM" id="SSF53807">
    <property type="entry name" value="Helical backbone' metal receptor"/>
    <property type="match status" value="1"/>
</dbReference>
<dbReference type="RefSeq" id="WP_110822495.1">
    <property type="nucleotide sequence ID" value="NZ_PRLG01000029.1"/>
</dbReference>
<organism evidence="7 8">
    <name type="scientific">Paenibacillus illinoisensis</name>
    <dbReference type="NCBI Taxonomy" id="59845"/>
    <lineage>
        <taxon>Bacteria</taxon>
        <taxon>Bacillati</taxon>
        <taxon>Bacillota</taxon>
        <taxon>Bacilli</taxon>
        <taxon>Bacillales</taxon>
        <taxon>Paenibacillaceae</taxon>
        <taxon>Paenibacillus</taxon>
    </lineage>
</organism>
<dbReference type="InterPro" id="IPR002491">
    <property type="entry name" value="ABC_transptr_periplasmic_BD"/>
</dbReference>
<comment type="caution">
    <text evidence="7">The sequence shown here is derived from an EMBL/GenBank/DDBJ whole genome shotgun (WGS) entry which is preliminary data.</text>
</comment>
<dbReference type="OrthoDB" id="2417096at2"/>
<comment type="similarity">
    <text evidence="2">Belongs to the bacterial solute-binding protein 8 family.</text>
</comment>
<dbReference type="InterPro" id="IPR051313">
    <property type="entry name" value="Bact_iron-sidero_bind"/>
</dbReference>
<feature type="region of interest" description="Disordered" evidence="5">
    <location>
        <begin position="30"/>
        <end position="62"/>
    </location>
</feature>
<proteinExistence type="inferred from homology"/>